<evidence type="ECO:0000313" key="3">
    <source>
        <dbReference type="Proteomes" id="UP001219525"/>
    </source>
</evidence>
<feature type="region of interest" description="Disordered" evidence="1">
    <location>
        <begin position="118"/>
        <end position="187"/>
    </location>
</feature>
<dbReference type="Proteomes" id="UP001219525">
    <property type="component" value="Unassembled WGS sequence"/>
</dbReference>
<dbReference type="AlphaFoldDB" id="A0AAD6VTQ6"/>
<accession>A0AAD6VTQ6</accession>
<name>A0AAD6VTQ6_9AGAR</name>
<comment type="caution">
    <text evidence="2">The sequence shown here is derived from an EMBL/GenBank/DDBJ whole genome shotgun (WGS) entry which is preliminary data.</text>
</comment>
<feature type="region of interest" description="Disordered" evidence="1">
    <location>
        <begin position="31"/>
        <end position="79"/>
    </location>
</feature>
<proteinExistence type="predicted"/>
<gene>
    <name evidence="2" type="ORF">GGX14DRAFT_433530</name>
</gene>
<organism evidence="2 3">
    <name type="scientific">Mycena pura</name>
    <dbReference type="NCBI Taxonomy" id="153505"/>
    <lineage>
        <taxon>Eukaryota</taxon>
        <taxon>Fungi</taxon>
        <taxon>Dikarya</taxon>
        <taxon>Basidiomycota</taxon>
        <taxon>Agaricomycotina</taxon>
        <taxon>Agaricomycetes</taxon>
        <taxon>Agaricomycetidae</taxon>
        <taxon>Agaricales</taxon>
        <taxon>Marasmiineae</taxon>
        <taxon>Mycenaceae</taxon>
        <taxon>Mycena</taxon>
    </lineage>
</organism>
<feature type="non-terminal residue" evidence="2">
    <location>
        <position position="1"/>
    </location>
</feature>
<keyword evidence="3" id="KW-1185">Reference proteome</keyword>
<sequence length="379" mass="41540">MPHSSAKTTEAPTLPPINVLFAEVLQRQLVQPATPPVRRPSAWPGFPGPDKDALLSGYAPGTPPPPLQVGRRSSVSSTLDVLRSPSIFPTVHAWETRGHSTSSHNPRRLSQPITSVATERDWPNPKSHGQPQQPGPSRTKRQSWSDSAVPRLKPVKDFDIESGSRTPADSPRLDDRARPPSRPRDASCHCAIDQQIEDGRAAAIARGTLYSESRYANKQQIPTPLPPAHGHIMIPFQPTPGAYPGRSFGVCMADILDFRPCLLDPDVPVLDNGVEPVFLTLEAKGYATFVQTIPGNCPHRRMSRFNLAYAVALAFQAFLRASLSLLFSSIITLRVQDFPFNPAGLKAAAIVVRSIDELRLVNLYSRDGGKVWRVHVAYC</sequence>
<feature type="compositionally biased region" description="Basic and acidic residues" evidence="1">
    <location>
        <begin position="171"/>
        <end position="187"/>
    </location>
</feature>
<evidence type="ECO:0000313" key="2">
    <source>
        <dbReference type="EMBL" id="KAJ7220143.1"/>
    </source>
</evidence>
<evidence type="ECO:0000256" key="1">
    <source>
        <dbReference type="SAM" id="MobiDB-lite"/>
    </source>
</evidence>
<dbReference type="EMBL" id="JARJCW010000010">
    <property type="protein sequence ID" value="KAJ7220143.1"/>
    <property type="molecule type" value="Genomic_DNA"/>
</dbReference>
<feature type="compositionally biased region" description="Polar residues" evidence="1">
    <location>
        <begin position="127"/>
        <end position="146"/>
    </location>
</feature>
<protein>
    <submittedName>
        <fullName evidence="2">Uncharacterized protein</fullName>
    </submittedName>
</protein>
<reference evidence="2" key="1">
    <citation type="submission" date="2023-03" db="EMBL/GenBank/DDBJ databases">
        <title>Massive genome expansion in bonnet fungi (Mycena s.s.) driven by repeated elements and novel gene families across ecological guilds.</title>
        <authorList>
            <consortium name="Lawrence Berkeley National Laboratory"/>
            <person name="Harder C.B."/>
            <person name="Miyauchi S."/>
            <person name="Viragh M."/>
            <person name="Kuo A."/>
            <person name="Thoen E."/>
            <person name="Andreopoulos B."/>
            <person name="Lu D."/>
            <person name="Skrede I."/>
            <person name="Drula E."/>
            <person name="Henrissat B."/>
            <person name="Morin E."/>
            <person name="Kohler A."/>
            <person name="Barry K."/>
            <person name="LaButti K."/>
            <person name="Morin E."/>
            <person name="Salamov A."/>
            <person name="Lipzen A."/>
            <person name="Mereny Z."/>
            <person name="Hegedus B."/>
            <person name="Baldrian P."/>
            <person name="Stursova M."/>
            <person name="Weitz H."/>
            <person name="Taylor A."/>
            <person name="Grigoriev I.V."/>
            <person name="Nagy L.G."/>
            <person name="Martin F."/>
            <person name="Kauserud H."/>
        </authorList>
    </citation>
    <scope>NUCLEOTIDE SEQUENCE</scope>
    <source>
        <strain evidence="2">9144</strain>
    </source>
</reference>